<dbReference type="EMBL" id="CP000613">
    <property type="protein sequence ID" value="ACJ00503.1"/>
    <property type="molecule type" value="Genomic_DNA"/>
</dbReference>
<gene>
    <name evidence="1" type="ordered locus">RC1_3138</name>
</gene>
<protein>
    <recommendedName>
        <fullName evidence="3">PIN domain protein</fullName>
    </recommendedName>
</protein>
<name>B6IW29_RHOCS</name>
<dbReference type="Pfam" id="PF14367">
    <property type="entry name" value="DUF4411"/>
    <property type="match status" value="1"/>
</dbReference>
<organism evidence="1 2">
    <name type="scientific">Rhodospirillum centenum (strain ATCC 51521 / SW)</name>
    <dbReference type="NCBI Taxonomy" id="414684"/>
    <lineage>
        <taxon>Bacteria</taxon>
        <taxon>Pseudomonadati</taxon>
        <taxon>Pseudomonadota</taxon>
        <taxon>Alphaproteobacteria</taxon>
        <taxon>Rhodospirillales</taxon>
        <taxon>Rhodospirillaceae</taxon>
        <taxon>Rhodospirillum</taxon>
    </lineage>
</organism>
<dbReference type="RefSeq" id="WP_012568282.1">
    <property type="nucleotide sequence ID" value="NC_011420.2"/>
</dbReference>
<sequence length="164" mass="18121">MFLTDANVFIEAKNRYYDFDICPGFWDWMDAQVPEMKVCSIKPVYDELAGGGDSLSRWVKDRRADGRFLKVDDVAAQTFFARVAATVQAGAFKPEAKAQFLSGADPWLVAKAGAIGATVVTQEKYQAGAQRRVPLPNICQAFGVPYIDTFELLKQGAAKFRIAV</sequence>
<evidence type="ECO:0000313" key="1">
    <source>
        <dbReference type="EMBL" id="ACJ00503.1"/>
    </source>
</evidence>
<proteinExistence type="predicted"/>
<dbReference type="KEGG" id="rce:RC1_3138"/>
<dbReference type="InterPro" id="IPR016541">
    <property type="entry name" value="UCP008505"/>
</dbReference>
<evidence type="ECO:0008006" key="3">
    <source>
        <dbReference type="Google" id="ProtNLM"/>
    </source>
</evidence>
<dbReference type="AlphaFoldDB" id="B6IW29"/>
<dbReference type="Proteomes" id="UP000001591">
    <property type="component" value="Chromosome"/>
</dbReference>
<dbReference type="STRING" id="414684.RC1_3138"/>
<evidence type="ECO:0000313" key="2">
    <source>
        <dbReference type="Proteomes" id="UP000001591"/>
    </source>
</evidence>
<dbReference type="eggNOG" id="COG1487">
    <property type="taxonomic scope" value="Bacteria"/>
</dbReference>
<reference evidence="1 2" key="1">
    <citation type="journal article" date="2010" name="BMC Genomics">
        <title>Metabolic flexibility revealed in the genome of the cyst-forming alpha-1 proteobacterium Rhodospirillum centenum.</title>
        <authorList>
            <person name="Lu Y.K."/>
            <person name="Marden J."/>
            <person name="Han M."/>
            <person name="Swingley W.D."/>
            <person name="Mastrian S.D."/>
            <person name="Chowdhury S.R."/>
            <person name="Hao J."/>
            <person name="Helmy T."/>
            <person name="Kim S."/>
            <person name="Kurdoglu A.A."/>
            <person name="Matthies H.J."/>
            <person name="Rollo D."/>
            <person name="Stothard P."/>
            <person name="Blankenship R.E."/>
            <person name="Bauer C.E."/>
            <person name="Touchman J.W."/>
        </authorList>
    </citation>
    <scope>NUCLEOTIDE SEQUENCE [LARGE SCALE GENOMIC DNA]</scope>
    <source>
        <strain evidence="2">ATCC 51521 / SW</strain>
    </source>
</reference>
<accession>B6IW29</accession>
<keyword evidence="2" id="KW-1185">Reference proteome</keyword>
<dbReference type="HOGENOM" id="CLU_116293_0_1_5"/>